<keyword evidence="2" id="KW-0175">Coiled coil</keyword>
<feature type="domain" description="Autophagy-related protein 16" evidence="4">
    <location>
        <begin position="9"/>
        <end position="194"/>
    </location>
</feature>
<sequence length="194" mass="22261">MSLPSWEQEILKSLAIRDEVEKKDLGYFRAFEQVSQQLQLQAQQQQQLQNEAQDQEQGQRIERPSTSSTISKSPSPSLVDPKLASSQTQKLPEAQQSLTQLALLIKQNHQLANEITELVENLNSATLKNEKLESMVSERDGAVKNLQSINGKLKQKIESLKFEIKEKNRTIEFVNDELLTYQMQNNVLREKLKK</sequence>
<feature type="coiled-coil region" evidence="2">
    <location>
        <begin position="101"/>
        <end position="177"/>
    </location>
</feature>
<dbReference type="EMBL" id="OZ022411">
    <property type="protein sequence ID" value="CAK9441603.1"/>
    <property type="molecule type" value="Genomic_DNA"/>
</dbReference>
<evidence type="ECO:0000313" key="6">
    <source>
        <dbReference type="Proteomes" id="UP001497383"/>
    </source>
</evidence>
<evidence type="ECO:0000256" key="3">
    <source>
        <dbReference type="SAM" id="MobiDB-lite"/>
    </source>
</evidence>
<organism evidence="5 6">
    <name type="scientific">Lodderomyces beijingensis</name>
    <dbReference type="NCBI Taxonomy" id="1775926"/>
    <lineage>
        <taxon>Eukaryota</taxon>
        <taxon>Fungi</taxon>
        <taxon>Dikarya</taxon>
        <taxon>Ascomycota</taxon>
        <taxon>Saccharomycotina</taxon>
        <taxon>Pichiomycetes</taxon>
        <taxon>Debaryomycetaceae</taxon>
        <taxon>Candida/Lodderomyces clade</taxon>
        <taxon>Lodderomyces</taxon>
    </lineage>
</organism>
<feature type="compositionally biased region" description="Low complexity" evidence="3">
    <location>
        <begin position="64"/>
        <end position="77"/>
    </location>
</feature>
<comment type="similarity">
    <text evidence="1">Belongs to the ATG16 family.</text>
</comment>
<gene>
    <name evidence="5" type="ORF">LODBEIA_P54710</name>
</gene>
<protein>
    <recommendedName>
        <fullName evidence="4">Autophagy-related protein 16 domain-containing protein</fullName>
    </recommendedName>
</protein>
<evidence type="ECO:0000256" key="2">
    <source>
        <dbReference type="SAM" id="Coils"/>
    </source>
</evidence>
<dbReference type="Gene3D" id="1.20.5.170">
    <property type="match status" value="1"/>
</dbReference>
<name>A0ABP0ZT01_9ASCO</name>
<feature type="compositionally biased region" description="Low complexity" evidence="3">
    <location>
        <begin position="42"/>
        <end position="56"/>
    </location>
</feature>
<feature type="region of interest" description="Disordered" evidence="3">
    <location>
        <begin position="42"/>
        <end position="91"/>
    </location>
</feature>
<dbReference type="RefSeq" id="XP_066832409.1">
    <property type="nucleotide sequence ID" value="XM_066975807.1"/>
</dbReference>
<dbReference type="GeneID" id="92210667"/>
<reference evidence="5 6" key="1">
    <citation type="submission" date="2024-03" db="EMBL/GenBank/DDBJ databases">
        <authorList>
            <person name="Brejova B."/>
        </authorList>
    </citation>
    <scope>NUCLEOTIDE SEQUENCE [LARGE SCALE GENOMIC DNA]</scope>
    <source>
        <strain evidence="5 6">CBS 14171</strain>
    </source>
</reference>
<evidence type="ECO:0000256" key="1">
    <source>
        <dbReference type="ARBA" id="ARBA00005331"/>
    </source>
</evidence>
<proteinExistence type="inferred from homology"/>
<dbReference type="Proteomes" id="UP001497383">
    <property type="component" value="Chromosome 7"/>
</dbReference>
<dbReference type="Pfam" id="PF08614">
    <property type="entry name" value="ATG16"/>
    <property type="match status" value="1"/>
</dbReference>
<accession>A0ABP0ZT01</accession>
<evidence type="ECO:0000313" key="5">
    <source>
        <dbReference type="EMBL" id="CAK9441603.1"/>
    </source>
</evidence>
<evidence type="ECO:0000259" key="4">
    <source>
        <dbReference type="Pfam" id="PF08614"/>
    </source>
</evidence>
<keyword evidence="6" id="KW-1185">Reference proteome</keyword>
<dbReference type="InterPro" id="IPR013923">
    <property type="entry name" value="Autophagy-rel_prot_16_dom"/>
</dbReference>